<evidence type="ECO:0000256" key="1">
    <source>
        <dbReference type="SAM" id="MobiDB-lite"/>
    </source>
</evidence>
<dbReference type="AlphaFoldDB" id="A0A2W1P4N3"/>
<accession>A0A2W1P4N3</accession>
<feature type="region of interest" description="Disordered" evidence="1">
    <location>
        <begin position="32"/>
        <end position="53"/>
    </location>
</feature>
<dbReference type="EMBL" id="NHRJ02000002">
    <property type="protein sequence ID" value="PZE22108.1"/>
    <property type="molecule type" value="Genomic_DNA"/>
</dbReference>
<dbReference type="Proteomes" id="UP000214746">
    <property type="component" value="Unassembled WGS sequence"/>
</dbReference>
<feature type="chain" id="PRO_5016018379" description="LysM domain-containing protein" evidence="2">
    <location>
        <begin position="31"/>
        <end position="336"/>
    </location>
</feature>
<evidence type="ECO:0000313" key="4">
    <source>
        <dbReference type="Proteomes" id="UP000214746"/>
    </source>
</evidence>
<name>A0A2W1P4N3_PAEXE</name>
<dbReference type="RefSeq" id="WP_089199251.1">
    <property type="nucleotide sequence ID" value="NZ_NHRJ02000002.1"/>
</dbReference>
<sequence length="336" mass="36561">MKAIEKKLLASAIAASFLLGTAGVMTQAQAADNASGDEVRPTGTEQRAESSHIDGRADWHHKVNNVVAQTATILGVEQDVVKEALKQGKSLLQIAQDKGINEDTLMQKLIDAEKEALAAAVSSGKLTQEKADKISSGMEDRIRKQVHGTGWGKVFNVDRKHMHQGFAKHEVTLGHDTAEILGVTPEAVKESLKQGNTFAQIAQGHGLSEADYLQKLTDRHSQKLTAAVSAGRLTEEQAERIKSKISEHLQERINQANTKEFHLEKRGLAHAAKPEALAEAIGISEDQLKSGLQAGKSLSELAQEQGISEDQLIQKLKDGMTDQLRQFVQHKKDTVN</sequence>
<keyword evidence="2" id="KW-0732">Signal</keyword>
<proteinExistence type="predicted"/>
<evidence type="ECO:0000313" key="3">
    <source>
        <dbReference type="EMBL" id="PZE22108.1"/>
    </source>
</evidence>
<reference evidence="3" key="1">
    <citation type="submission" date="2018-06" db="EMBL/GenBank/DDBJ databases">
        <title>Paenibacillus xerothermodurans sp. nov. an extremely dry heat resistant spore forming bacterium isolated from the soil of Cape Canaveral, Florida.</title>
        <authorList>
            <person name="Seuylemezian A."/>
            <person name="Kaur N."/>
            <person name="Patil P."/>
            <person name="Patil P."/>
            <person name="Mayilraj S."/>
            <person name="Vaishampayan P."/>
        </authorList>
    </citation>
    <scope>NUCLEOTIDE SEQUENCE [LARGE SCALE GENOMIC DNA]</scope>
    <source>
        <strain evidence="3">ATCC 27380</strain>
    </source>
</reference>
<feature type="signal peptide" evidence="2">
    <location>
        <begin position="1"/>
        <end position="30"/>
    </location>
</feature>
<gene>
    <name evidence="3" type="ORF">CBW46_006885</name>
</gene>
<keyword evidence="4" id="KW-1185">Reference proteome</keyword>
<evidence type="ECO:0000256" key="2">
    <source>
        <dbReference type="SAM" id="SignalP"/>
    </source>
</evidence>
<protein>
    <recommendedName>
        <fullName evidence="5">LysM domain-containing protein</fullName>
    </recommendedName>
</protein>
<organism evidence="3 4">
    <name type="scientific">Paenibacillus xerothermodurans</name>
    <dbReference type="NCBI Taxonomy" id="1977292"/>
    <lineage>
        <taxon>Bacteria</taxon>
        <taxon>Bacillati</taxon>
        <taxon>Bacillota</taxon>
        <taxon>Bacilli</taxon>
        <taxon>Bacillales</taxon>
        <taxon>Paenibacillaceae</taxon>
        <taxon>Paenibacillus</taxon>
    </lineage>
</organism>
<comment type="caution">
    <text evidence="3">The sequence shown here is derived from an EMBL/GenBank/DDBJ whole genome shotgun (WGS) entry which is preliminary data.</text>
</comment>
<evidence type="ECO:0008006" key="5">
    <source>
        <dbReference type="Google" id="ProtNLM"/>
    </source>
</evidence>
<dbReference type="OrthoDB" id="2080113at2"/>